<accession>A0A6I5N0F6</accession>
<dbReference type="Proteomes" id="UP000469292">
    <property type="component" value="Unassembled WGS sequence"/>
</dbReference>
<feature type="transmembrane region" description="Helical" evidence="7">
    <location>
        <begin position="271"/>
        <end position="292"/>
    </location>
</feature>
<feature type="region of interest" description="Disordered" evidence="6">
    <location>
        <begin position="1"/>
        <end position="36"/>
    </location>
</feature>
<comment type="subcellular location">
    <subcellularLocation>
        <location evidence="1">Cell membrane</location>
        <topology evidence="1">Single-pass membrane protein</topology>
    </subcellularLocation>
</comment>
<feature type="compositionally biased region" description="Pro residues" evidence="6">
    <location>
        <begin position="25"/>
        <end position="36"/>
    </location>
</feature>
<evidence type="ECO:0000256" key="4">
    <source>
        <dbReference type="ARBA" id="ARBA00022989"/>
    </source>
</evidence>
<sequence>MNDNNAFFGNGNPAGGGSAGNATGPQPPLNQPQPPRPHGAKFFNWIRSSYVVRPDHRVIAGVAAGIARQIGWSTVLVRVLFAVSVLFGGFGALLYALGWLLLPDESSGVILAEDTVNDRWDWSMLGVILCVVIAAGSGWYGGWIVALALAALLLFLLVDNGRRRWKGTIHPPYASPDSGPGPSATAPTANMTGHDAPNSFVPPATAHAQPYAQTPYGQSPYTQAPYGQSPYAQNPYAPQPPYADVPPYVAPQYAASPVAPVVPRRRPAGPALVLAVTAIGFFATALLGFVLGHVGNVEFDVMAAAVWTVVLGLVVGVMLIVIGIRGRRAGGLIPYAILSMALSVLMVITCTSYSVIRHSGLPMFTNSTASVVVDGKRTLAVTGNDFARLRRGVVVSGSDYDADVLNIDLTGSSVATSHDVMLNNGKTATSTCPAGTLRLSAVESQVLVTIPDGCSFRIGEYAFESGDVTSSVGGDNLILGFGGALDFSLDTDTGTANFGYASDRRSGVYVAGTNAGIDCSGVGADESYEFNGKNANYWPCFADADNAPEPELVIAAALLSDAKVTVQYQSTGTNTTGWPQATLNWRRS</sequence>
<evidence type="ECO:0000259" key="8">
    <source>
        <dbReference type="Pfam" id="PF04024"/>
    </source>
</evidence>
<gene>
    <name evidence="9" type="ORF">F6S87_03010</name>
</gene>
<keyword evidence="10" id="KW-1185">Reference proteome</keyword>
<feature type="transmembrane region" description="Helical" evidence="7">
    <location>
        <begin position="122"/>
        <end position="155"/>
    </location>
</feature>
<evidence type="ECO:0000313" key="9">
    <source>
        <dbReference type="EMBL" id="NEG69605.1"/>
    </source>
</evidence>
<feature type="transmembrane region" description="Helical" evidence="7">
    <location>
        <begin position="304"/>
        <end position="324"/>
    </location>
</feature>
<protein>
    <submittedName>
        <fullName evidence="9">PspC domain-containing protein</fullName>
    </submittedName>
</protein>
<evidence type="ECO:0000313" key="10">
    <source>
        <dbReference type="Proteomes" id="UP000469292"/>
    </source>
</evidence>
<dbReference type="InterPro" id="IPR052027">
    <property type="entry name" value="PspC"/>
</dbReference>
<dbReference type="InterPro" id="IPR007168">
    <property type="entry name" value="Phageshock_PspC_N"/>
</dbReference>
<proteinExistence type="predicted"/>
<organism evidence="9 10">
    <name type="scientific">Bifidobacterium choloepi</name>
    <dbReference type="NCBI Taxonomy" id="2614131"/>
    <lineage>
        <taxon>Bacteria</taxon>
        <taxon>Bacillati</taxon>
        <taxon>Actinomycetota</taxon>
        <taxon>Actinomycetes</taxon>
        <taxon>Bifidobacteriales</taxon>
        <taxon>Bifidobacteriaceae</taxon>
        <taxon>Bifidobacterium</taxon>
    </lineage>
</organism>
<dbReference type="AlphaFoldDB" id="A0A6I5N0F6"/>
<keyword evidence="2" id="KW-1003">Cell membrane</keyword>
<evidence type="ECO:0000256" key="5">
    <source>
        <dbReference type="ARBA" id="ARBA00023136"/>
    </source>
</evidence>
<reference evidence="9 10" key="1">
    <citation type="submission" date="2019-09" db="EMBL/GenBank/DDBJ databases">
        <title>Phylogenetic characterization of a novel taxon of the genus Bifidobacterium: Bifidobacterium choloepi sp. nov.</title>
        <authorList>
            <person name="Modesto M."/>
            <person name="Satti M."/>
        </authorList>
    </citation>
    <scope>NUCLEOTIDE SEQUENCE [LARGE SCALE GENOMIC DNA]</scope>
    <source>
        <strain evidence="9 10">BRDM6</strain>
    </source>
</reference>
<dbReference type="PANTHER" id="PTHR33885:SF3">
    <property type="entry name" value="PHAGE SHOCK PROTEIN C"/>
    <property type="match status" value="1"/>
</dbReference>
<evidence type="ECO:0000256" key="2">
    <source>
        <dbReference type="ARBA" id="ARBA00022475"/>
    </source>
</evidence>
<evidence type="ECO:0000256" key="3">
    <source>
        <dbReference type="ARBA" id="ARBA00022692"/>
    </source>
</evidence>
<evidence type="ECO:0000256" key="1">
    <source>
        <dbReference type="ARBA" id="ARBA00004162"/>
    </source>
</evidence>
<comment type="caution">
    <text evidence="9">The sequence shown here is derived from an EMBL/GenBank/DDBJ whole genome shotgun (WGS) entry which is preliminary data.</text>
</comment>
<dbReference type="GO" id="GO:0005886">
    <property type="term" value="C:plasma membrane"/>
    <property type="evidence" value="ECO:0007669"/>
    <property type="project" value="UniProtKB-SubCell"/>
</dbReference>
<dbReference type="EMBL" id="VYSG01000001">
    <property type="protein sequence ID" value="NEG69605.1"/>
    <property type="molecule type" value="Genomic_DNA"/>
</dbReference>
<feature type="region of interest" description="Disordered" evidence="6">
    <location>
        <begin position="169"/>
        <end position="204"/>
    </location>
</feature>
<evidence type="ECO:0000256" key="7">
    <source>
        <dbReference type="SAM" id="Phobius"/>
    </source>
</evidence>
<keyword evidence="4 7" id="KW-1133">Transmembrane helix</keyword>
<keyword evidence="3 7" id="KW-0812">Transmembrane</keyword>
<feature type="domain" description="Phage shock protein PspC N-terminal" evidence="8">
    <location>
        <begin position="53"/>
        <end position="105"/>
    </location>
</feature>
<dbReference type="PANTHER" id="PTHR33885">
    <property type="entry name" value="PHAGE SHOCK PROTEIN C"/>
    <property type="match status" value="1"/>
</dbReference>
<dbReference type="RefSeq" id="WP_163227153.1">
    <property type="nucleotide sequence ID" value="NZ_VYSG01000001.1"/>
</dbReference>
<feature type="transmembrane region" description="Helical" evidence="7">
    <location>
        <begin position="336"/>
        <end position="356"/>
    </location>
</feature>
<feature type="transmembrane region" description="Helical" evidence="7">
    <location>
        <begin position="75"/>
        <end position="102"/>
    </location>
</feature>
<evidence type="ECO:0000256" key="6">
    <source>
        <dbReference type="SAM" id="MobiDB-lite"/>
    </source>
</evidence>
<dbReference type="Pfam" id="PF04024">
    <property type="entry name" value="PspC"/>
    <property type="match status" value="1"/>
</dbReference>
<keyword evidence="5 7" id="KW-0472">Membrane</keyword>
<feature type="compositionally biased region" description="Low complexity" evidence="6">
    <location>
        <begin position="1"/>
        <end position="11"/>
    </location>
</feature>
<name>A0A6I5N0F6_9BIFI</name>